<name>A0A173VZ53_PARDI</name>
<dbReference type="Gene3D" id="3.30.420.40">
    <property type="match status" value="2"/>
</dbReference>
<sequence>MILIADSGSTKTEWCLADQGRPVRTVVTAGTNPYFQTREEIAGEIRGALLPALRGERIDAIYFYGAGCAFPEKNRIVEEAITPYIPAPIEVYSDLMAAARALCGNRPGIACILGTGSNSCLYDGTEITEHISPLGFILGDEGSGAVLGKLLVGDCLKRQLPAPLVQKFMDQYELTPALLLERVYKQPFPNRFLATLSRFLLENITEQPIYNLVYTSFRSFFLRNVALYPGADTYPIHFVGSIAYYYQEVLKAAALSLGLKVGTVVQAPMNGLIRYHFTNEEKNE</sequence>
<dbReference type="CDD" id="cd24079">
    <property type="entry name" value="ASKHA_NBD_PG1100-like"/>
    <property type="match status" value="1"/>
</dbReference>
<dbReference type="Pfam" id="PF01869">
    <property type="entry name" value="BcrAD_BadFG"/>
    <property type="match status" value="1"/>
</dbReference>
<dbReference type="Gene3D" id="1.10.720.160">
    <property type="match status" value="1"/>
</dbReference>
<accession>A0A173VZ53</accession>
<dbReference type="RefSeq" id="WP_044544585.1">
    <property type="nucleotide sequence ID" value="NZ_CDRH01000021.1"/>
</dbReference>
<organism evidence="2 3">
    <name type="scientific">Parabacteroides distasonis</name>
    <dbReference type="NCBI Taxonomy" id="823"/>
    <lineage>
        <taxon>Bacteria</taxon>
        <taxon>Pseudomonadati</taxon>
        <taxon>Bacteroidota</taxon>
        <taxon>Bacteroidia</taxon>
        <taxon>Bacteroidales</taxon>
        <taxon>Tannerellaceae</taxon>
        <taxon>Parabacteroides</taxon>
    </lineage>
</organism>
<dbReference type="AlphaFoldDB" id="A0A173VZ53"/>
<dbReference type="InterPro" id="IPR002731">
    <property type="entry name" value="ATPase_BadF"/>
</dbReference>
<dbReference type="Proteomes" id="UP000095591">
    <property type="component" value="Unassembled WGS sequence"/>
</dbReference>
<dbReference type="InterPro" id="IPR043129">
    <property type="entry name" value="ATPase_NBD"/>
</dbReference>
<evidence type="ECO:0000259" key="1">
    <source>
        <dbReference type="Pfam" id="PF01869"/>
    </source>
</evidence>
<dbReference type="SUPFAM" id="SSF53067">
    <property type="entry name" value="Actin-like ATPase domain"/>
    <property type="match status" value="2"/>
</dbReference>
<gene>
    <name evidence="2" type="ORF">ERS852429_04030</name>
</gene>
<dbReference type="InterPro" id="IPR052519">
    <property type="entry name" value="Euk-type_GlcNAc_Kinase"/>
</dbReference>
<dbReference type="PANTHER" id="PTHR43190">
    <property type="entry name" value="N-ACETYL-D-GLUCOSAMINE KINASE"/>
    <property type="match status" value="1"/>
</dbReference>
<evidence type="ECO:0000313" key="3">
    <source>
        <dbReference type="Proteomes" id="UP000095591"/>
    </source>
</evidence>
<dbReference type="PANTHER" id="PTHR43190:SF3">
    <property type="entry name" value="N-ACETYL-D-GLUCOSAMINE KINASE"/>
    <property type="match status" value="1"/>
</dbReference>
<dbReference type="EMBL" id="CYXP01000012">
    <property type="protein sequence ID" value="CUN32453.1"/>
    <property type="molecule type" value="Genomic_DNA"/>
</dbReference>
<reference evidence="2 3" key="1">
    <citation type="submission" date="2015-09" db="EMBL/GenBank/DDBJ databases">
        <authorList>
            <consortium name="Pathogen Informatics"/>
        </authorList>
    </citation>
    <scope>NUCLEOTIDE SEQUENCE [LARGE SCALE GENOMIC DNA]</scope>
    <source>
        <strain evidence="2 3">2789STDY5608872</strain>
    </source>
</reference>
<evidence type="ECO:0000313" key="2">
    <source>
        <dbReference type="EMBL" id="CUN32453.1"/>
    </source>
</evidence>
<feature type="domain" description="ATPase BadF/BadG/BcrA/BcrD type" evidence="1">
    <location>
        <begin position="6"/>
        <end position="148"/>
    </location>
</feature>
<protein>
    <submittedName>
        <fullName evidence="2">BadF/BadG/BcrA/BcrD ATPase family</fullName>
    </submittedName>
</protein>
<proteinExistence type="predicted"/>